<feature type="compositionally biased region" description="Basic and acidic residues" evidence="2">
    <location>
        <begin position="176"/>
        <end position="185"/>
    </location>
</feature>
<dbReference type="PANTHER" id="PTHR33740">
    <property type="entry name" value="GPI-ANCHORED ADHESIN-LIKE PROTEIN"/>
    <property type="match status" value="1"/>
</dbReference>
<keyword evidence="3" id="KW-0472">Membrane</keyword>
<evidence type="ECO:0000313" key="4">
    <source>
        <dbReference type="EMBL" id="BAB10538.1"/>
    </source>
</evidence>
<proteinExistence type="predicted"/>
<evidence type="ECO:0000256" key="3">
    <source>
        <dbReference type="SAM" id="Phobius"/>
    </source>
</evidence>
<dbReference type="ExpressionAtlas" id="Q9FHB9">
    <property type="expression patterns" value="baseline and differential"/>
</dbReference>
<feature type="transmembrane region" description="Helical" evidence="3">
    <location>
        <begin position="81"/>
        <end position="104"/>
    </location>
</feature>
<keyword evidence="1" id="KW-0175">Coiled coil</keyword>
<protein>
    <recommendedName>
        <fullName evidence="5">SLH domain-containing protein</fullName>
    </recommendedName>
</protein>
<sequence length="790" mass="88463">MASTMATWTPSSLQLRIALNHGIFKAPERAKMTKLSRRLRISCVAQNAEPGRDSGESNGSDRFRGWADSGDDENNSRGGDWFKGTLLSGVAGMVLFVGLTYAALSSKRNVLRPKVEVMVTTVTKSSIDQISTDENEGNIVTSQDNQESYRGINPNRIDSQVLSPDEIDVASKSTSTRKDNEEAEKASVSSAERYTSSTELDGVDTHTSQIPNEKQKARRYTGIPAPSTVPQVDSLKPIFPTVVDPVQSQMFAALQALKVIESDALPYDLCTRREFARWVVSASNTLSRNSASKVYPAMYIENVTELAFDDITPEDPDFPFIQGDHRIFCTFTLKSESVKLCLICFLHFSLDSIGLAEAGLISSKLSNNNMPSSESSRVTFSPESPLTRQDLLSWKMALEFRQLPEADSKKLYQLSGFLDIDKINPEAWPALIADLSAGEHGITALSFGRTRLFQPSKAVTKAQTAVSLAIGDAFEVVGEELARIEAEAMAENVVCAHNELVAQVEKDINASFEKELLREKEIVDAVEKLAEEAKSELARLRVEKEEETLALERERTSIETEMEALARIRNELEEQLQSLASNKAEMSYEKERFDRLQKQVEDENQEILRLQNELEVERNALSIARDWAKDEARRAREQAKVLEEARGRWEKYGLKVIVDSDLHEQTTKTESTWLNAGKQNHVEGTMKRAGNLIAKLKKMAKDVGEKSREVIYLIIEKISLLISALKQQVHGMENKAKDLKIKTKSKAEEVWRQTSLRADEIRNISIVKAKETVEEFKDRVGKLGEKFKSK</sequence>
<feature type="coiled-coil region" evidence="1">
    <location>
        <begin position="715"/>
        <end position="742"/>
    </location>
</feature>
<reference key="2">
    <citation type="journal article" date="2000" name="Nature">
        <title>Sequence and analysis of chromosome 5 of the plant Arabidopsis thaliana.</title>
        <authorList>
            <consortium name="Kazusa DNA Research Institute"/>
            <consortium name="Cold Spring Harbor and Washington University in St Louis Sequencing Consortium"/>
            <consortium name="European Union Arabidopsis Genome Sequencing Consortium"/>
            <person name="Tabata S."/>
            <person name="Kaneko T."/>
            <person name="Nakamura Y."/>
            <person name="Kotani H."/>
            <person name="Kato T."/>
            <person name="Asamizu E."/>
            <person name="Miyajima N."/>
            <person name="Sasamoto S."/>
            <person name="Kimura T."/>
            <person name="Hosouchi T."/>
            <person name="Kawashima K."/>
            <person name="Kohara M."/>
            <person name="Matsumoto M."/>
            <person name="Matsuno A."/>
            <person name="Muraki A."/>
            <person name="Nakayama S."/>
            <person name="Nakazaki N."/>
            <person name="Naruo K."/>
            <person name="Okumura S."/>
            <person name="Shinpo S."/>
            <person name="Takeuchi C."/>
            <person name="Wada T."/>
            <person name="Watanabe A."/>
            <person name="Yamada M."/>
            <person name="Yasuda M."/>
            <person name="Sato S."/>
            <person name="de la Bastide M."/>
            <person name="Huang E."/>
            <person name="Spiegel L."/>
            <person name="Gnoj L."/>
            <person name="O'Shaughnessy A."/>
            <person name="Preston R."/>
            <person name="Habermann K."/>
            <person name="Murray J."/>
            <person name="Johnson D."/>
            <person name="Rohlfing T."/>
            <person name="Nelson J."/>
            <person name="Stoneking T."/>
            <person name="Pepin K."/>
            <person name="Spieth J."/>
            <person name="Sekhon M."/>
            <person name="Armstrong J."/>
            <person name="Becker M."/>
            <person name="Belter E."/>
            <person name="Cordum H."/>
            <person name="Cordes M."/>
            <person name="Courtney L."/>
            <person name="Courtney W."/>
            <person name="Dante M."/>
            <person name="Du H."/>
            <person name="Edwards J."/>
            <person name="Fryman J."/>
            <person name="Haakensen B."/>
            <person name="Lamar E."/>
            <person name="Latreille P."/>
            <person name="Leonard S."/>
            <person name="Meyer R."/>
            <person name="Mulvaney E."/>
            <person name="Ozersky P."/>
            <person name="Riley A."/>
            <person name="Strowmatt C."/>
            <person name="Wagner-McPherson C."/>
            <person name="Wollam A."/>
            <person name="Yoakum M."/>
            <person name="Bell M."/>
            <person name="Dedhia N."/>
            <person name="Parnell L."/>
            <person name="Shah R."/>
            <person name="Rodriguez M."/>
            <person name="See L.H."/>
            <person name="Vil D."/>
            <person name="Baker J."/>
            <person name="Kirchoff K."/>
            <person name="Toth K."/>
            <person name="King L."/>
            <person name="Bahret A."/>
            <person name="Miller B."/>
            <person name="Marra M."/>
            <person name="Martienssen R."/>
            <person name="McCombie W.R."/>
            <person name="Wilson R.K."/>
            <person name="Murphy G."/>
            <person name="Bancroft I."/>
            <person name="Volckaert G."/>
            <person name="Wambutt R."/>
            <person name="Dusterhoft A."/>
            <person name="Stiekema W."/>
            <person name="Pohl T."/>
            <person name="Entian K.D."/>
            <person name="Terryn N."/>
            <person name="Hartley N."/>
            <person name="Bent E."/>
            <person name="Johnson S."/>
            <person name="Langham S.A."/>
            <person name="McCullagh B."/>
            <person name="Robben J."/>
            <person name="Grymonprez B."/>
            <person name="Zimmermann W."/>
            <person name="Ramsperger U."/>
            <person name="Wedler H."/>
            <person name="Balke K."/>
            <person name="Wedler E."/>
            <person name="Peters S."/>
            <person name="van Staveren M."/>
            <person name="Dirkse W."/>
            <person name="Mooijman P."/>
            <person name="Lankhorst R.K."/>
            <person name="Weitzenegger T."/>
            <person name="Bothe G."/>
            <person name="Rose M."/>
            <person name="Hauf J."/>
            <person name="Berneiser S."/>
            <person name="Hempel S."/>
            <person name="Feldpausch M."/>
            <person name="Lamberth S."/>
            <person name="Villarroel R."/>
            <person name="Gielen J."/>
            <person name="Ardiles W."/>
            <person name="Bents O."/>
            <person name="Lemcke K."/>
            <person name="Kolesov G."/>
            <person name="Mayer K."/>
            <person name="Rudd S."/>
            <person name="Schoof H."/>
            <person name="Schueller C."/>
            <person name="Zaccaria P."/>
            <person name="Mewes H.W."/>
            <person name="Bevan M."/>
            <person name="Fransz P."/>
        </authorList>
    </citation>
    <scope>NUCLEOTIDE SEQUENCE [LARGE SCALE GENOMIC DNA]</scope>
    <source>
        <strain>cv. Columbia</strain>
    </source>
</reference>
<feature type="region of interest" description="Disordered" evidence="2">
    <location>
        <begin position="133"/>
        <end position="218"/>
    </location>
</feature>
<feature type="region of interest" description="Disordered" evidence="2">
    <location>
        <begin position="46"/>
        <end position="77"/>
    </location>
</feature>
<feature type="coiled-coil region" evidence="1">
    <location>
        <begin position="516"/>
        <end position="645"/>
    </location>
</feature>
<keyword evidence="3" id="KW-0812">Transmembrane</keyword>
<organism evidence="4">
    <name type="scientific">Arabidopsis thaliana</name>
    <name type="common">Mouse-ear cress</name>
    <dbReference type="NCBI Taxonomy" id="3702"/>
    <lineage>
        <taxon>Eukaryota</taxon>
        <taxon>Viridiplantae</taxon>
        <taxon>Streptophyta</taxon>
        <taxon>Embryophyta</taxon>
        <taxon>Tracheophyta</taxon>
        <taxon>Spermatophyta</taxon>
        <taxon>Magnoliopsida</taxon>
        <taxon>eudicotyledons</taxon>
        <taxon>Gunneridae</taxon>
        <taxon>Pentapetalae</taxon>
        <taxon>rosids</taxon>
        <taxon>malvids</taxon>
        <taxon>Brassicales</taxon>
        <taxon>Brassicaceae</taxon>
        <taxon>Camelineae</taxon>
        <taxon>Arabidopsis</taxon>
    </lineage>
</organism>
<feature type="compositionally biased region" description="Polar residues" evidence="2">
    <location>
        <begin position="193"/>
        <end position="212"/>
    </location>
</feature>
<feature type="compositionally biased region" description="Basic and acidic residues" evidence="2">
    <location>
        <begin position="50"/>
        <end position="65"/>
    </location>
</feature>
<keyword evidence="3" id="KW-1133">Transmembrane helix</keyword>
<evidence type="ECO:0000256" key="1">
    <source>
        <dbReference type="SAM" id="Coils"/>
    </source>
</evidence>
<evidence type="ECO:0000256" key="2">
    <source>
        <dbReference type="SAM" id="MobiDB-lite"/>
    </source>
</evidence>
<name>Q9FHB9_ARATH</name>
<reference evidence="4" key="1">
    <citation type="journal article" date="2000" name="DNA Res.">
        <title>Structural analysis of Arabidopsis thaliana chromosome 5. X. Sequence features of the regions of 3,076,755 bp covered by sixty P1 and TAC clones.</title>
        <authorList>
            <person name="Sato S."/>
            <person name="Nakamura Y."/>
            <person name="Kaneko T."/>
            <person name="Katoh T."/>
            <person name="Asamizu E."/>
            <person name="Kotani H."/>
            <person name="Tabata S."/>
        </authorList>
    </citation>
    <scope>NUCLEOTIDE SEQUENCE [LARGE SCALE GENOMIC DNA]</scope>
</reference>
<feature type="compositionally biased region" description="Polar residues" evidence="2">
    <location>
        <begin position="137"/>
        <end position="148"/>
    </location>
</feature>
<dbReference type="PANTHER" id="PTHR33740:SF7">
    <property type="entry name" value="OXIDOREDUCTASE_TRANSITION METAL ION-BINDING PROTEIN"/>
    <property type="match status" value="1"/>
</dbReference>
<dbReference type="EMBL" id="AB019226">
    <property type="protein sequence ID" value="BAB10538.1"/>
    <property type="molecule type" value="Genomic_DNA"/>
</dbReference>
<dbReference type="AlphaFoldDB" id="Q9FHB9"/>
<accession>Q9FHB9</accession>
<evidence type="ECO:0008006" key="5">
    <source>
        <dbReference type="Google" id="ProtNLM"/>
    </source>
</evidence>